<dbReference type="Proteomes" id="UP001189429">
    <property type="component" value="Unassembled WGS sequence"/>
</dbReference>
<name>A0ABN9RKE4_9DINO</name>
<comment type="caution">
    <text evidence="1">The sequence shown here is derived from an EMBL/GenBank/DDBJ whole genome shotgun (WGS) entry which is preliminary data.</text>
</comment>
<organism evidence="1 2">
    <name type="scientific">Prorocentrum cordatum</name>
    <dbReference type="NCBI Taxonomy" id="2364126"/>
    <lineage>
        <taxon>Eukaryota</taxon>
        <taxon>Sar</taxon>
        <taxon>Alveolata</taxon>
        <taxon>Dinophyceae</taxon>
        <taxon>Prorocentrales</taxon>
        <taxon>Prorocentraceae</taxon>
        <taxon>Prorocentrum</taxon>
    </lineage>
</organism>
<reference evidence="1" key="1">
    <citation type="submission" date="2023-10" db="EMBL/GenBank/DDBJ databases">
        <authorList>
            <person name="Chen Y."/>
            <person name="Shah S."/>
            <person name="Dougan E. K."/>
            <person name="Thang M."/>
            <person name="Chan C."/>
        </authorList>
    </citation>
    <scope>NUCLEOTIDE SEQUENCE [LARGE SCALE GENOMIC DNA]</scope>
</reference>
<accession>A0ABN9RKE4</accession>
<evidence type="ECO:0000313" key="1">
    <source>
        <dbReference type="EMBL" id="CAK0818697.1"/>
    </source>
</evidence>
<proteinExistence type="predicted"/>
<gene>
    <name evidence="1" type="ORF">PCOR1329_LOCUS20870</name>
</gene>
<sequence>MVLSLNFEYVGRGGPRLWRHSPVLHPAQRSAYKTTISHVDGFLDDPLTRRPDIDWSQKISKLRVDYTGEEQGEALPIKLAEPIPGLPDKQHAAQLQTEEFVDGHILEWLMDPEVATLPDADWPLYPPRARVNCARLEDWYEVAEHLIGLGILGVADEADIFAQRGQKVFNGLFARERCTRLIFNMIPSNAYLRNIVKDTSTLAASTTWASLHLPAGCVMVWSSDDQKGAFYVWKLPPIWYGRMAVSVPVPASSAGLPGDHLVYVAFRVIPMGWVPA</sequence>
<keyword evidence="2" id="KW-1185">Reference proteome</keyword>
<evidence type="ECO:0000313" key="2">
    <source>
        <dbReference type="Proteomes" id="UP001189429"/>
    </source>
</evidence>
<protein>
    <submittedName>
        <fullName evidence="1">Uncharacterized protein</fullName>
    </submittedName>
</protein>
<dbReference type="EMBL" id="CAUYUJ010006789">
    <property type="protein sequence ID" value="CAK0818697.1"/>
    <property type="molecule type" value="Genomic_DNA"/>
</dbReference>
<feature type="non-terminal residue" evidence="1">
    <location>
        <position position="276"/>
    </location>
</feature>